<keyword evidence="5" id="KW-0597">Phosphoprotein</keyword>
<gene>
    <name evidence="7" type="ORF">ACFOZ7_14605</name>
</gene>
<dbReference type="Gene3D" id="3.40.50.2300">
    <property type="match status" value="1"/>
</dbReference>
<dbReference type="InterPro" id="IPR001789">
    <property type="entry name" value="Sig_transdc_resp-reg_receiver"/>
</dbReference>
<evidence type="ECO:0000256" key="4">
    <source>
        <dbReference type="ARBA" id="ARBA00023163"/>
    </source>
</evidence>
<evidence type="ECO:0000313" key="8">
    <source>
        <dbReference type="Proteomes" id="UP001595821"/>
    </source>
</evidence>
<dbReference type="InterPro" id="IPR011006">
    <property type="entry name" value="CheY-like_superfamily"/>
</dbReference>
<dbReference type="PROSITE" id="PS50110">
    <property type="entry name" value="RESPONSE_REGULATORY"/>
    <property type="match status" value="1"/>
</dbReference>
<dbReference type="GO" id="GO:0016301">
    <property type="term" value="F:kinase activity"/>
    <property type="evidence" value="ECO:0007669"/>
    <property type="project" value="UniProtKB-KW"/>
</dbReference>
<dbReference type="InterPro" id="IPR029016">
    <property type="entry name" value="GAF-like_dom_sf"/>
</dbReference>
<dbReference type="InterPro" id="IPR003018">
    <property type="entry name" value="GAF"/>
</dbReference>
<evidence type="ECO:0000256" key="2">
    <source>
        <dbReference type="ARBA" id="ARBA00022777"/>
    </source>
</evidence>
<keyword evidence="3" id="KW-0805">Transcription regulation</keyword>
<proteinExistence type="predicted"/>
<name>A0ABD5P252_9EURY</name>
<accession>A0ABD5P252</accession>
<organism evidence="7 8">
    <name type="scientific">Natribaculum luteum</name>
    <dbReference type="NCBI Taxonomy" id="1586232"/>
    <lineage>
        <taxon>Archaea</taxon>
        <taxon>Methanobacteriati</taxon>
        <taxon>Methanobacteriota</taxon>
        <taxon>Stenosarchaea group</taxon>
        <taxon>Halobacteria</taxon>
        <taxon>Halobacteriales</taxon>
        <taxon>Natrialbaceae</taxon>
        <taxon>Natribaculum</taxon>
    </lineage>
</organism>
<dbReference type="SUPFAM" id="SSF55781">
    <property type="entry name" value="GAF domain-like"/>
    <property type="match status" value="1"/>
</dbReference>
<evidence type="ECO:0000313" key="7">
    <source>
        <dbReference type="EMBL" id="MFC4248150.1"/>
    </source>
</evidence>
<feature type="modified residue" description="4-aspartylphosphate" evidence="5">
    <location>
        <position position="68"/>
    </location>
</feature>
<dbReference type="PANTHER" id="PTHR34236:SF1">
    <property type="entry name" value="DIMETHYL SULFOXIDE REDUCTASE TRANSCRIPTIONAL ACTIVATOR"/>
    <property type="match status" value="1"/>
</dbReference>
<dbReference type="Pfam" id="PF13185">
    <property type="entry name" value="GAF_2"/>
    <property type="match status" value="1"/>
</dbReference>
<dbReference type="InterPro" id="IPR031803">
    <property type="entry name" value="BAT_GAF/HTH-assoc"/>
</dbReference>
<dbReference type="InterPro" id="IPR036388">
    <property type="entry name" value="WH-like_DNA-bd_sf"/>
</dbReference>
<dbReference type="Pfam" id="PF04967">
    <property type="entry name" value="HTH_10"/>
    <property type="match status" value="1"/>
</dbReference>
<dbReference type="AlphaFoldDB" id="A0ABD5P252"/>
<dbReference type="Gene3D" id="1.10.10.10">
    <property type="entry name" value="Winged helix-like DNA-binding domain superfamily/Winged helix DNA-binding domain"/>
    <property type="match status" value="1"/>
</dbReference>
<dbReference type="InterPro" id="IPR007050">
    <property type="entry name" value="HTH_bacterioopsin"/>
</dbReference>
<dbReference type="PANTHER" id="PTHR34236">
    <property type="entry name" value="DIMETHYL SULFOXIDE REDUCTASE TRANSCRIPTIONAL ACTIVATOR"/>
    <property type="match status" value="1"/>
</dbReference>
<reference evidence="7 8" key="1">
    <citation type="journal article" date="2014" name="Int. J. Syst. Evol. Microbiol.">
        <title>Complete genome sequence of Corynebacterium casei LMG S-19264T (=DSM 44701T), isolated from a smear-ripened cheese.</title>
        <authorList>
            <consortium name="US DOE Joint Genome Institute (JGI-PGF)"/>
            <person name="Walter F."/>
            <person name="Albersmeier A."/>
            <person name="Kalinowski J."/>
            <person name="Ruckert C."/>
        </authorList>
    </citation>
    <scope>NUCLEOTIDE SEQUENCE [LARGE SCALE GENOMIC DNA]</scope>
    <source>
        <strain evidence="7 8">IBRC-M 10912</strain>
    </source>
</reference>
<comment type="caution">
    <text evidence="7">The sequence shown here is derived from an EMBL/GenBank/DDBJ whole genome shotgun (WGS) entry which is preliminary data.</text>
</comment>
<sequence>MNSTDGPVSGSADPPISVVLIDDDETWVRTQRRLLERAHDRLQVSTATSYEDAQATLGEQRPDCIVCDYQLGDGTGLDLLTAIRAAEPDIPFILVTGEGNEAVASDAIGEQVTDYIRKRDLSSQPTRLATRIESAVTADRTRRALTRERKTKETLLELVTASTTRSELGRNVCEHLVDTGYACAWIGTLDDDRQLVPLSTAGETEYLESALPIDTRPTNRSEPAFLALDRTEPVVRSLGHTDGSTDTDTDTEDTKWRQLAINHGFGSVAALPISHDDLCFGVLTVYSQNPRIDSSEQTLLSEYTETVGYAFQTTTWKRTLLSSATATVTFSLSSREHPLVALAAALPEEVTLHTRSVIPRNDDKVLYATTFDGATNAGLTARIESDDSISSVEFYRTDAENRVQFGLIVASPTPETLLVDAGVSLSHTVVEDETAKVTAVVGPQTTIQACVDILSETYGESNVMTFWTASDRSEDENVAPEELTDRQRQVLELAIEAGYFERPRHNNTSELADALGISRATFTQHLRAAQRKLFARGLHKR</sequence>
<evidence type="ECO:0000256" key="1">
    <source>
        <dbReference type="ARBA" id="ARBA00022679"/>
    </source>
</evidence>
<feature type="domain" description="Response regulatory" evidence="6">
    <location>
        <begin position="17"/>
        <end position="133"/>
    </location>
</feature>
<dbReference type="GeneID" id="71856369"/>
<evidence type="ECO:0000256" key="3">
    <source>
        <dbReference type="ARBA" id="ARBA00023015"/>
    </source>
</evidence>
<dbReference type="SUPFAM" id="SSF52172">
    <property type="entry name" value="CheY-like"/>
    <property type="match status" value="1"/>
</dbReference>
<keyword evidence="4" id="KW-0804">Transcription</keyword>
<dbReference type="CDD" id="cd00156">
    <property type="entry name" value="REC"/>
    <property type="match status" value="1"/>
</dbReference>
<dbReference type="SMART" id="SM00448">
    <property type="entry name" value="REC"/>
    <property type="match status" value="1"/>
</dbReference>
<dbReference type="EMBL" id="JBHSDJ010000116">
    <property type="protein sequence ID" value="MFC4248150.1"/>
    <property type="molecule type" value="Genomic_DNA"/>
</dbReference>
<keyword evidence="1" id="KW-0808">Transferase</keyword>
<dbReference type="Proteomes" id="UP001595821">
    <property type="component" value="Unassembled WGS sequence"/>
</dbReference>
<dbReference type="RefSeq" id="WP_246975475.1">
    <property type="nucleotide sequence ID" value="NZ_CP095398.1"/>
</dbReference>
<evidence type="ECO:0000256" key="5">
    <source>
        <dbReference type="PROSITE-ProRule" id="PRU00169"/>
    </source>
</evidence>
<evidence type="ECO:0000259" key="6">
    <source>
        <dbReference type="PROSITE" id="PS50110"/>
    </source>
</evidence>
<dbReference type="Pfam" id="PF15915">
    <property type="entry name" value="BAT"/>
    <property type="match status" value="1"/>
</dbReference>
<protein>
    <submittedName>
        <fullName evidence="7">Helix-turn-helix domain-containing protein</fullName>
    </submittedName>
</protein>
<dbReference type="Pfam" id="PF00072">
    <property type="entry name" value="Response_reg"/>
    <property type="match status" value="1"/>
</dbReference>
<keyword evidence="2" id="KW-0418">Kinase</keyword>
<dbReference type="Gene3D" id="3.30.450.40">
    <property type="match status" value="1"/>
</dbReference>